<name>A0A453PPW2_AEGTS</name>
<dbReference type="EnsemblPlants" id="AET6Gv20803700.18">
    <property type="protein sequence ID" value="AET6Gv20803700.18"/>
    <property type="gene ID" value="AET6Gv20803700"/>
</dbReference>
<dbReference type="Gramene" id="AET6Gv20803700.11">
    <property type="protein sequence ID" value="AET6Gv20803700.11"/>
    <property type="gene ID" value="AET6Gv20803700"/>
</dbReference>
<dbReference type="EnsemblPlants" id="AET6Gv20803700.11">
    <property type="protein sequence ID" value="AET6Gv20803700.11"/>
    <property type="gene ID" value="AET6Gv20803700"/>
</dbReference>
<evidence type="ECO:0000313" key="2">
    <source>
        <dbReference type="Proteomes" id="UP000015105"/>
    </source>
</evidence>
<dbReference type="Gramene" id="AET6Gv20803700.17">
    <property type="protein sequence ID" value="AET6Gv20803700.17"/>
    <property type="gene ID" value="AET6Gv20803700"/>
</dbReference>
<reference evidence="1" key="4">
    <citation type="submission" date="2019-03" db="UniProtKB">
        <authorList>
            <consortium name="EnsemblPlants"/>
        </authorList>
    </citation>
    <scope>IDENTIFICATION</scope>
</reference>
<reference evidence="1" key="3">
    <citation type="journal article" date="2017" name="Nature">
        <title>Genome sequence of the progenitor of the wheat D genome Aegilops tauschii.</title>
        <authorList>
            <person name="Luo M.C."/>
            <person name="Gu Y.Q."/>
            <person name="Puiu D."/>
            <person name="Wang H."/>
            <person name="Twardziok S.O."/>
            <person name="Deal K.R."/>
            <person name="Huo N."/>
            <person name="Zhu T."/>
            <person name="Wang L."/>
            <person name="Wang Y."/>
            <person name="McGuire P.E."/>
            <person name="Liu S."/>
            <person name="Long H."/>
            <person name="Ramasamy R.K."/>
            <person name="Rodriguez J.C."/>
            <person name="Van S.L."/>
            <person name="Yuan L."/>
            <person name="Wang Z."/>
            <person name="Xia Z."/>
            <person name="Xiao L."/>
            <person name="Anderson O.D."/>
            <person name="Ouyang S."/>
            <person name="Liang Y."/>
            <person name="Zimin A.V."/>
            <person name="Pertea G."/>
            <person name="Qi P."/>
            <person name="Bennetzen J.L."/>
            <person name="Dai X."/>
            <person name="Dawson M.W."/>
            <person name="Muller H.G."/>
            <person name="Kugler K."/>
            <person name="Rivarola-Duarte L."/>
            <person name="Spannagl M."/>
            <person name="Mayer K.F.X."/>
            <person name="Lu F.H."/>
            <person name="Bevan M.W."/>
            <person name="Leroy P."/>
            <person name="Li P."/>
            <person name="You F.M."/>
            <person name="Sun Q."/>
            <person name="Liu Z."/>
            <person name="Lyons E."/>
            <person name="Wicker T."/>
            <person name="Salzberg S.L."/>
            <person name="Devos K.M."/>
            <person name="Dvorak J."/>
        </authorList>
    </citation>
    <scope>NUCLEOTIDE SEQUENCE [LARGE SCALE GENOMIC DNA]</scope>
    <source>
        <strain evidence="1">cv. AL8/78</strain>
    </source>
</reference>
<dbReference type="Proteomes" id="UP000015105">
    <property type="component" value="Chromosome 6D"/>
</dbReference>
<dbReference type="AlphaFoldDB" id="A0A453PPW2"/>
<evidence type="ECO:0000313" key="1">
    <source>
        <dbReference type="EnsemblPlants" id="AET6Gv20803700.18"/>
    </source>
</evidence>
<reference evidence="2" key="1">
    <citation type="journal article" date="2014" name="Science">
        <title>Ancient hybridizations among the ancestral genomes of bread wheat.</title>
        <authorList>
            <consortium name="International Wheat Genome Sequencing Consortium,"/>
            <person name="Marcussen T."/>
            <person name="Sandve S.R."/>
            <person name="Heier L."/>
            <person name="Spannagl M."/>
            <person name="Pfeifer M."/>
            <person name="Jakobsen K.S."/>
            <person name="Wulff B.B."/>
            <person name="Steuernagel B."/>
            <person name="Mayer K.F."/>
            <person name="Olsen O.A."/>
        </authorList>
    </citation>
    <scope>NUCLEOTIDE SEQUENCE [LARGE SCALE GENOMIC DNA]</scope>
    <source>
        <strain evidence="2">cv. AL8/78</strain>
    </source>
</reference>
<reference evidence="2" key="2">
    <citation type="journal article" date="2017" name="Nat. Plants">
        <title>The Aegilops tauschii genome reveals multiple impacts of transposons.</title>
        <authorList>
            <person name="Zhao G."/>
            <person name="Zou C."/>
            <person name="Li K."/>
            <person name="Wang K."/>
            <person name="Li T."/>
            <person name="Gao L."/>
            <person name="Zhang X."/>
            <person name="Wang H."/>
            <person name="Yang Z."/>
            <person name="Liu X."/>
            <person name="Jiang W."/>
            <person name="Mao L."/>
            <person name="Kong X."/>
            <person name="Jiao Y."/>
            <person name="Jia J."/>
        </authorList>
    </citation>
    <scope>NUCLEOTIDE SEQUENCE [LARGE SCALE GENOMIC DNA]</scope>
    <source>
        <strain evidence="2">cv. AL8/78</strain>
    </source>
</reference>
<dbReference type="Gramene" id="AET6Gv20803700.10">
    <property type="protein sequence ID" value="AET6Gv20803700.10"/>
    <property type="gene ID" value="AET6Gv20803700"/>
</dbReference>
<dbReference type="Gramene" id="AET6Gv20803700.13">
    <property type="protein sequence ID" value="AET6Gv20803700.13"/>
    <property type="gene ID" value="AET6Gv20803700"/>
</dbReference>
<dbReference type="Gramene" id="AET6Gv20803700.7">
    <property type="protein sequence ID" value="AET6Gv20803700.7"/>
    <property type="gene ID" value="AET6Gv20803700"/>
</dbReference>
<dbReference type="EnsemblPlants" id="AET6Gv20803700.1">
    <property type="protein sequence ID" value="AET6Gv20803700.1"/>
    <property type="gene ID" value="AET6Gv20803700"/>
</dbReference>
<organism evidence="1 2">
    <name type="scientific">Aegilops tauschii subsp. strangulata</name>
    <name type="common">Goatgrass</name>
    <dbReference type="NCBI Taxonomy" id="200361"/>
    <lineage>
        <taxon>Eukaryota</taxon>
        <taxon>Viridiplantae</taxon>
        <taxon>Streptophyta</taxon>
        <taxon>Embryophyta</taxon>
        <taxon>Tracheophyta</taxon>
        <taxon>Spermatophyta</taxon>
        <taxon>Magnoliopsida</taxon>
        <taxon>Liliopsida</taxon>
        <taxon>Poales</taxon>
        <taxon>Poaceae</taxon>
        <taxon>BOP clade</taxon>
        <taxon>Pooideae</taxon>
        <taxon>Triticodae</taxon>
        <taxon>Triticeae</taxon>
        <taxon>Triticinae</taxon>
        <taxon>Aegilops</taxon>
    </lineage>
</organism>
<dbReference type="EnsemblPlants" id="AET6Gv20803700.13">
    <property type="protein sequence ID" value="AET6Gv20803700.13"/>
    <property type="gene ID" value="AET6Gv20803700"/>
</dbReference>
<keyword evidence="2" id="KW-1185">Reference proteome</keyword>
<reference evidence="1" key="5">
    <citation type="journal article" date="2021" name="G3 (Bethesda)">
        <title>Aegilops tauschii genome assembly Aet v5.0 features greater sequence contiguity and improved annotation.</title>
        <authorList>
            <person name="Wang L."/>
            <person name="Zhu T."/>
            <person name="Rodriguez J.C."/>
            <person name="Deal K.R."/>
            <person name="Dubcovsky J."/>
            <person name="McGuire P.E."/>
            <person name="Lux T."/>
            <person name="Spannagl M."/>
            <person name="Mayer K.F.X."/>
            <person name="Baldrich P."/>
            <person name="Meyers B.C."/>
            <person name="Huo N."/>
            <person name="Gu Y.Q."/>
            <person name="Zhou H."/>
            <person name="Devos K.M."/>
            <person name="Bennetzen J.L."/>
            <person name="Unver T."/>
            <person name="Budak H."/>
            <person name="Gulick P.J."/>
            <person name="Galiba G."/>
            <person name="Kalapos B."/>
            <person name="Nelson D.R."/>
            <person name="Li P."/>
            <person name="You F.M."/>
            <person name="Luo M.C."/>
            <person name="Dvorak J."/>
        </authorList>
    </citation>
    <scope>NUCLEOTIDE SEQUENCE [LARGE SCALE GENOMIC DNA]</scope>
    <source>
        <strain evidence="1">cv. AL8/78</strain>
    </source>
</reference>
<dbReference type="EnsemblPlants" id="AET6Gv20803700.7">
    <property type="protein sequence ID" value="AET6Gv20803700.7"/>
    <property type="gene ID" value="AET6Gv20803700"/>
</dbReference>
<dbReference type="Gramene" id="AET6Gv20803700.1">
    <property type="protein sequence ID" value="AET6Gv20803700.1"/>
    <property type="gene ID" value="AET6Gv20803700"/>
</dbReference>
<sequence length="34" mass="4169">MEVAIQNVMPQRAHRWCKWHVKAIARFIVHQERV</sequence>
<dbReference type="EnsemblPlants" id="AET6Gv20803700.10">
    <property type="protein sequence ID" value="AET6Gv20803700.10"/>
    <property type="gene ID" value="AET6Gv20803700"/>
</dbReference>
<dbReference type="Gramene" id="AET6Gv20803700.18">
    <property type="protein sequence ID" value="AET6Gv20803700.18"/>
    <property type="gene ID" value="AET6Gv20803700"/>
</dbReference>
<dbReference type="EnsemblPlants" id="AET6Gv20803700.17">
    <property type="protein sequence ID" value="AET6Gv20803700.17"/>
    <property type="gene ID" value="AET6Gv20803700"/>
</dbReference>
<accession>A0A453PPW2</accession>
<proteinExistence type="predicted"/>
<protein>
    <submittedName>
        <fullName evidence="1">Uncharacterized protein</fullName>
    </submittedName>
</protein>